<dbReference type="HOGENOM" id="CLU_603997_0_0_6"/>
<proteinExistence type="predicted"/>
<organism evidence="1 2">
    <name type="scientific">Thiomicrospira cyclica (strain DSM 14477 / JCM 11371 / ALM1)</name>
    <name type="common">Thioalkalimicrobium cyclicum</name>
    <dbReference type="NCBI Taxonomy" id="717773"/>
    <lineage>
        <taxon>Bacteria</taxon>
        <taxon>Pseudomonadati</taxon>
        <taxon>Pseudomonadota</taxon>
        <taxon>Gammaproteobacteria</taxon>
        <taxon>Thiotrichales</taxon>
        <taxon>Piscirickettsiaceae</taxon>
        <taxon>Thiomicrospira</taxon>
    </lineage>
</organism>
<reference evidence="1 2" key="1">
    <citation type="submission" date="2011-05" db="EMBL/GenBank/DDBJ databases">
        <title>Complete sequence of Thioalkalimicrobium cyclicum ALM1.</title>
        <authorList>
            <consortium name="US DOE Joint Genome Institute"/>
            <person name="Lucas S."/>
            <person name="Han J."/>
            <person name="Lapidus A."/>
            <person name="Cheng J.-F."/>
            <person name="Goodwin L."/>
            <person name="Pitluck S."/>
            <person name="Peters L."/>
            <person name="Mikhailova N."/>
            <person name="Davenport K."/>
            <person name="Han C."/>
            <person name="Tapia R."/>
            <person name="Land M."/>
            <person name="Hauser L."/>
            <person name="Kyrpides N."/>
            <person name="Ivanova N."/>
            <person name="Pagani I."/>
            <person name="Kappler U."/>
            <person name="Woyke T."/>
        </authorList>
    </citation>
    <scope>NUCLEOTIDE SEQUENCE [LARGE SCALE GENOMIC DNA]</scope>
    <source>
        <strain evidence="2">DSM 14477 / JCM 11371 / ALM1</strain>
    </source>
</reference>
<sequence>MRFFKTKSALELLWFDGHELAVDPVPRRVVGNSVLVLITNDETCKWQQQPSLVFWQHWIWRRALFRRARDQRSVQQSNRYYAMPVMRRWQGQRVYLQQQWEPHRKNLSPNHAISTRLQSQLDSSQGLYSFNQWWLAWCSKSQLGSILNKQSVAALQVIHLQVSPTLWVQVAHYHQQACWWRPINVREEVHWSYEYQRFVDFLSLQPLLKAISPSCLVWVDKTSYVVIPNIGEVDPGLSVEVTLPERSMWQSHECDFDSHTVLQSLASHQPAYAVQPWYQQYGLQKRQAKLMQFNAWLLSLVFLLTATLPLWKWTSIPNQVGNVVLDEPLLNRQQQQALEKQLEDFNRHYTAHKNHYVNDYAEQVWQRLSGSGMVIKQLEWRWQTTGYWQWSLQAELRLSDRHALPSILENLEADLASYGKIEHWQADISGFEPVAGRIMNPQQQQIHVNWQWQLWP</sequence>
<gene>
    <name evidence="1" type="ordered locus">Thicy_1166</name>
</gene>
<dbReference type="AlphaFoldDB" id="F6D8T3"/>
<protein>
    <submittedName>
        <fullName evidence="1">Uncharacterized protein</fullName>
    </submittedName>
</protein>
<evidence type="ECO:0000313" key="1">
    <source>
        <dbReference type="EMBL" id="AEG31933.1"/>
    </source>
</evidence>
<dbReference type="KEGG" id="tcy:Thicy_1166"/>
<evidence type="ECO:0000313" key="2">
    <source>
        <dbReference type="Proteomes" id="UP000009232"/>
    </source>
</evidence>
<name>F6D8T3_THICA</name>
<dbReference type="EMBL" id="CP002776">
    <property type="protein sequence ID" value="AEG31933.1"/>
    <property type="molecule type" value="Genomic_DNA"/>
</dbReference>
<keyword evidence="2" id="KW-1185">Reference proteome</keyword>
<accession>F6D8T3</accession>
<dbReference type="RefSeq" id="WP_013835709.1">
    <property type="nucleotide sequence ID" value="NC_015581.1"/>
</dbReference>
<dbReference type="Proteomes" id="UP000009232">
    <property type="component" value="Chromosome"/>
</dbReference>
<dbReference type="OrthoDB" id="5614364at2"/>
<dbReference type="STRING" id="717773.Thicy_1166"/>